<dbReference type="RefSeq" id="XP_030841457.1">
    <property type="nucleotide sequence ID" value="XM_030985597.1"/>
</dbReference>
<dbReference type="AlphaFoldDB" id="A0A7M7NTV9"/>
<feature type="compositionally biased region" description="Polar residues" evidence="15">
    <location>
        <begin position="160"/>
        <end position="174"/>
    </location>
</feature>
<evidence type="ECO:0000256" key="12">
    <source>
        <dbReference type="PIRSR" id="PIRSR621190-1"/>
    </source>
</evidence>
<dbReference type="PANTHER" id="PTHR10201">
    <property type="entry name" value="MATRIX METALLOPROTEINASE"/>
    <property type="match status" value="1"/>
</dbReference>
<comment type="similarity">
    <text evidence="1">Belongs to the peptidase M10A family.</text>
</comment>
<feature type="binding site" evidence="13">
    <location>
        <position position="462"/>
    </location>
    <ligand>
        <name>Ca(2+)</name>
        <dbReference type="ChEBI" id="CHEBI:29108"/>
        <label>1</label>
    </ligand>
</feature>
<dbReference type="FunCoup" id="A0A7M7NTV9">
    <property type="interactions" value="277"/>
</dbReference>
<feature type="binding site" evidence="13">
    <location>
        <position position="713"/>
    </location>
    <ligand>
        <name>Ca(2+)</name>
        <dbReference type="ChEBI" id="CHEBI:29108"/>
        <label>4</label>
    </ligand>
</feature>
<dbReference type="GO" id="GO:0006508">
    <property type="term" value="P:proteolysis"/>
    <property type="evidence" value="ECO:0007669"/>
    <property type="project" value="UniProtKB-KW"/>
</dbReference>
<feature type="repeat" description="Hemopexin" evidence="14">
    <location>
        <begin position="652"/>
        <end position="701"/>
    </location>
</feature>
<keyword evidence="7 13" id="KW-0862">Zinc</keyword>
<evidence type="ECO:0000256" key="13">
    <source>
        <dbReference type="PIRSR" id="PIRSR621190-2"/>
    </source>
</evidence>
<dbReference type="KEGG" id="spu:115918072"/>
<comment type="cofactor">
    <cofactor evidence="13">
        <name>Ca(2+)</name>
        <dbReference type="ChEBI" id="CHEBI:29108"/>
    </cofactor>
    <text evidence="13">Can bind about 5 Ca(2+) ions per subunit.</text>
</comment>
<feature type="domain" description="Peptidase metallopeptidase" evidence="17">
    <location>
        <begin position="366"/>
        <end position="527"/>
    </location>
</feature>
<feature type="compositionally biased region" description="Polar residues" evidence="15">
    <location>
        <begin position="93"/>
        <end position="108"/>
    </location>
</feature>
<dbReference type="GO" id="GO:0004222">
    <property type="term" value="F:metalloendopeptidase activity"/>
    <property type="evidence" value="ECO:0000318"/>
    <property type="project" value="GO_Central"/>
</dbReference>
<dbReference type="InterPro" id="IPR018487">
    <property type="entry name" value="Hemopexin-like_repeat"/>
</dbReference>
<dbReference type="InParanoid" id="A0A7M7NTV9"/>
<dbReference type="GeneID" id="115918072"/>
<reference evidence="19" key="1">
    <citation type="submission" date="2015-02" db="EMBL/GenBank/DDBJ databases">
        <title>Genome sequencing for Strongylocentrotus purpuratus.</title>
        <authorList>
            <person name="Murali S."/>
            <person name="Liu Y."/>
            <person name="Vee V."/>
            <person name="English A."/>
            <person name="Wang M."/>
            <person name="Skinner E."/>
            <person name="Han Y."/>
            <person name="Muzny D.M."/>
            <person name="Worley K.C."/>
            <person name="Gibbs R.A."/>
        </authorList>
    </citation>
    <scope>NUCLEOTIDE SEQUENCE</scope>
</reference>
<keyword evidence="2" id="KW-0645">Protease</keyword>
<dbReference type="Pfam" id="PF00413">
    <property type="entry name" value="Peptidase_M10"/>
    <property type="match status" value="1"/>
</dbReference>
<keyword evidence="3 13" id="KW-0479">Metal-binding</keyword>
<organism evidence="18 19">
    <name type="scientific">Strongylocentrotus purpuratus</name>
    <name type="common">Purple sea urchin</name>
    <dbReference type="NCBI Taxonomy" id="7668"/>
    <lineage>
        <taxon>Eukaryota</taxon>
        <taxon>Metazoa</taxon>
        <taxon>Echinodermata</taxon>
        <taxon>Eleutherozoa</taxon>
        <taxon>Echinozoa</taxon>
        <taxon>Echinoidea</taxon>
        <taxon>Euechinoidea</taxon>
        <taxon>Echinacea</taxon>
        <taxon>Camarodonta</taxon>
        <taxon>Echinidea</taxon>
        <taxon>Strongylocentrotidae</taxon>
        <taxon>Strongylocentrotus</taxon>
    </lineage>
</organism>
<keyword evidence="11" id="KW-0325">Glycoprotein</keyword>
<dbReference type="SUPFAM" id="SSF47090">
    <property type="entry name" value="PGBD-like"/>
    <property type="match status" value="1"/>
</dbReference>
<evidence type="ECO:0000256" key="15">
    <source>
        <dbReference type="SAM" id="MobiDB-lite"/>
    </source>
</evidence>
<keyword evidence="19" id="KW-1185">Reference proteome</keyword>
<feature type="region of interest" description="Disordered" evidence="15">
    <location>
        <begin position="87"/>
        <end position="117"/>
    </location>
</feature>
<feature type="repeat" description="Hemopexin" evidence="14">
    <location>
        <begin position="709"/>
        <end position="762"/>
    </location>
</feature>
<dbReference type="FunFam" id="1.10.101.10:FF:000040">
    <property type="entry name" value="Uncharacterized protein"/>
    <property type="match status" value="1"/>
</dbReference>
<dbReference type="EnsemblMetazoa" id="XM_030985597">
    <property type="protein sequence ID" value="XP_030841457"/>
    <property type="gene ID" value="LOC115918072"/>
</dbReference>
<dbReference type="InterPro" id="IPR036365">
    <property type="entry name" value="PGBD-like_sf"/>
</dbReference>
<feature type="active site" evidence="12">
    <location>
        <position position="483"/>
    </location>
</feature>
<feature type="repeat" description="Hemopexin" evidence="14">
    <location>
        <begin position="529"/>
        <end position="584"/>
    </location>
</feature>
<feature type="binding site" evidence="13">
    <location>
        <position position="500"/>
    </location>
    <ligand>
        <name>Zn(2+)</name>
        <dbReference type="ChEBI" id="CHEBI:29105"/>
        <label>2</label>
        <note>catalytic</note>
    </ligand>
</feature>
<feature type="region of interest" description="Disordered" evidence="15">
    <location>
        <begin position="304"/>
        <end position="330"/>
    </location>
</feature>
<feature type="binding site" evidence="13">
    <location>
        <position position="658"/>
    </location>
    <ligand>
        <name>Ca(2+)</name>
        <dbReference type="ChEBI" id="CHEBI:29108"/>
        <label>5</label>
    </ligand>
</feature>
<reference evidence="18" key="2">
    <citation type="submission" date="2021-01" db="UniProtKB">
        <authorList>
            <consortium name="EnsemblMetazoa"/>
        </authorList>
    </citation>
    <scope>IDENTIFICATION</scope>
</reference>
<dbReference type="OrthoDB" id="406838at2759"/>
<dbReference type="FunFam" id="2.110.10.10:FF:000012">
    <property type="entry name" value="Matrix metallopeptidase 21"/>
    <property type="match status" value="1"/>
</dbReference>
<evidence type="ECO:0000256" key="14">
    <source>
        <dbReference type="PROSITE-ProRule" id="PRU01011"/>
    </source>
</evidence>
<feature type="binding site" evidence="13">
    <location>
        <position position="437"/>
    </location>
    <ligand>
        <name>Zn(2+)</name>
        <dbReference type="ChEBI" id="CHEBI:29105"/>
        <label>1</label>
    </ligand>
</feature>
<feature type="compositionally biased region" description="Low complexity" evidence="15">
    <location>
        <begin position="355"/>
        <end position="367"/>
    </location>
</feature>
<dbReference type="Gene3D" id="3.40.390.10">
    <property type="entry name" value="Collagenase (Catalytic Domain)"/>
    <property type="match status" value="1"/>
</dbReference>
<comment type="cofactor">
    <cofactor evidence="13">
        <name>Zn(2+)</name>
        <dbReference type="ChEBI" id="CHEBI:29105"/>
    </cofactor>
    <text evidence="13">Binds 2 Zn(2+) ions per subunit.</text>
</comment>
<dbReference type="PANTHER" id="PTHR10201:SF294">
    <property type="entry name" value="MATRIX METALLOPROTEINASE 16"/>
    <property type="match status" value="1"/>
</dbReference>
<feature type="compositionally biased region" description="Basic and acidic residues" evidence="15">
    <location>
        <begin position="175"/>
        <end position="186"/>
    </location>
</feature>
<dbReference type="GO" id="GO:0008270">
    <property type="term" value="F:zinc ion binding"/>
    <property type="evidence" value="ECO:0007669"/>
    <property type="project" value="InterPro"/>
</dbReference>
<feature type="binding site" evidence="13">
    <location>
        <position position="492"/>
    </location>
    <ligand>
        <name>Zn(2+)</name>
        <dbReference type="ChEBI" id="CHEBI:29105"/>
        <label>2</label>
        <note>catalytic</note>
    </ligand>
</feature>
<dbReference type="InterPro" id="IPR006026">
    <property type="entry name" value="Peptidase_Metallo"/>
</dbReference>
<feature type="repeat" description="Hemopexin" evidence="14">
    <location>
        <begin position="585"/>
        <end position="644"/>
    </location>
</feature>
<dbReference type="Pfam" id="PF00045">
    <property type="entry name" value="Hemopexin"/>
    <property type="match status" value="2"/>
</dbReference>
<evidence type="ECO:0000259" key="17">
    <source>
        <dbReference type="SMART" id="SM00235"/>
    </source>
</evidence>
<accession>A0A7M7NTV9</accession>
<keyword evidence="16" id="KW-1133">Transmembrane helix</keyword>
<dbReference type="SMART" id="SM00120">
    <property type="entry name" value="HX"/>
    <property type="match status" value="4"/>
</dbReference>
<keyword evidence="9" id="KW-0482">Metalloprotease</keyword>
<evidence type="ECO:0000256" key="8">
    <source>
        <dbReference type="ARBA" id="ARBA00022837"/>
    </source>
</evidence>
<feature type="region of interest" description="Disordered" evidence="15">
    <location>
        <begin position="160"/>
        <end position="186"/>
    </location>
</feature>
<dbReference type="GO" id="GO:0031012">
    <property type="term" value="C:extracellular matrix"/>
    <property type="evidence" value="ECO:0007669"/>
    <property type="project" value="InterPro"/>
</dbReference>
<evidence type="ECO:0000256" key="16">
    <source>
        <dbReference type="SAM" id="Phobius"/>
    </source>
</evidence>
<keyword evidence="16" id="KW-0812">Transmembrane</keyword>
<dbReference type="GO" id="GO:0030198">
    <property type="term" value="P:extracellular matrix organization"/>
    <property type="evidence" value="ECO:0000318"/>
    <property type="project" value="GO_Central"/>
</dbReference>
<dbReference type="InterPro" id="IPR021190">
    <property type="entry name" value="Pept_M10A"/>
</dbReference>
<keyword evidence="8 13" id="KW-0106">Calcium</keyword>
<keyword evidence="16" id="KW-0472">Membrane</keyword>
<dbReference type="InterPro" id="IPR036366">
    <property type="entry name" value="PGBDSf"/>
</dbReference>
<dbReference type="InterPro" id="IPR036375">
    <property type="entry name" value="Hemopexin-like_dom_sf"/>
</dbReference>
<dbReference type="GO" id="GO:0007368">
    <property type="term" value="P:determination of left/right symmetry"/>
    <property type="evidence" value="ECO:0007669"/>
    <property type="project" value="UniProtKB-ARBA"/>
</dbReference>
<evidence type="ECO:0000256" key="4">
    <source>
        <dbReference type="ARBA" id="ARBA00022729"/>
    </source>
</evidence>
<name>A0A7M7NTV9_STRPU</name>
<evidence type="ECO:0000313" key="18">
    <source>
        <dbReference type="EnsemblMetazoa" id="XP_030841457"/>
    </source>
</evidence>
<feature type="region of interest" description="Disordered" evidence="15">
    <location>
        <begin position="215"/>
        <end position="241"/>
    </location>
</feature>
<dbReference type="SUPFAM" id="SSF55486">
    <property type="entry name" value="Metalloproteases ('zincins'), catalytic domain"/>
    <property type="match status" value="1"/>
</dbReference>
<feature type="binding site" evidence="13">
    <location>
        <position position="589"/>
    </location>
    <ligand>
        <name>Ca(2+)</name>
        <dbReference type="ChEBI" id="CHEBI:29108"/>
        <label>4</label>
    </ligand>
</feature>
<keyword evidence="4" id="KW-0732">Signal</keyword>
<dbReference type="Gene3D" id="1.10.101.10">
    <property type="entry name" value="PGBD-like superfamily/PGBD"/>
    <property type="match status" value="1"/>
</dbReference>
<dbReference type="GO" id="GO:0005615">
    <property type="term" value="C:extracellular space"/>
    <property type="evidence" value="ECO:0000318"/>
    <property type="project" value="GO_Central"/>
</dbReference>
<keyword evidence="5" id="KW-0677">Repeat</keyword>
<keyword evidence="6" id="KW-0378">Hydrolase</keyword>
<evidence type="ECO:0000256" key="3">
    <source>
        <dbReference type="ARBA" id="ARBA00022723"/>
    </source>
</evidence>
<evidence type="ECO:0000256" key="1">
    <source>
        <dbReference type="ARBA" id="ARBA00010370"/>
    </source>
</evidence>
<evidence type="ECO:0000256" key="10">
    <source>
        <dbReference type="ARBA" id="ARBA00023157"/>
    </source>
</evidence>
<feature type="region of interest" description="Disordered" evidence="15">
    <location>
        <begin position="345"/>
        <end position="369"/>
    </location>
</feature>
<evidence type="ECO:0000256" key="5">
    <source>
        <dbReference type="ARBA" id="ARBA00022737"/>
    </source>
</evidence>
<dbReference type="Proteomes" id="UP000007110">
    <property type="component" value="Unassembled WGS sequence"/>
</dbReference>
<dbReference type="OMA" id="HVNIHIS"/>
<feature type="binding site" evidence="13">
    <location>
        <position position="424"/>
    </location>
    <ligand>
        <name>Ca(2+)</name>
        <dbReference type="ChEBI" id="CHEBI:29108"/>
        <label>2</label>
    </ligand>
</feature>
<feature type="binding site" evidence="13">
    <location>
        <position position="445"/>
    </location>
    <ligand>
        <name>Ca(2+)</name>
        <dbReference type="ChEBI" id="CHEBI:29108"/>
        <label>3</label>
    </ligand>
</feature>
<evidence type="ECO:0000256" key="2">
    <source>
        <dbReference type="ARBA" id="ARBA00022670"/>
    </source>
</evidence>
<proteinExistence type="inferred from homology"/>
<dbReference type="InterPro" id="IPR001818">
    <property type="entry name" value="Pept_M10_metallopeptidase"/>
</dbReference>
<evidence type="ECO:0000256" key="7">
    <source>
        <dbReference type="ARBA" id="ARBA00022833"/>
    </source>
</evidence>
<evidence type="ECO:0000313" key="19">
    <source>
        <dbReference type="Proteomes" id="UP000007110"/>
    </source>
</evidence>
<dbReference type="GO" id="GO:0030574">
    <property type="term" value="P:collagen catabolic process"/>
    <property type="evidence" value="ECO:0000318"/>
    <property type="project" value="GO_Central"/>
</dbReference>
<evidence type="ECO:0000256" key="9">
    <source>
        <dbReference type="ARBA" id="ARBA00023049"/>
    </source>
</evidence>
<dbReference type="PROSITE" id="PS51642">
    <property type="entry name" value="HEMOPEXIN_2"/>
    <property type="match status" value="4"/>
</dbReference>
<dbReference type="SUPFAM" id="SSF50923">
    <property type="entry name" value="Hemopexin-like domain"/>
    <property type="match status" value="1"/>
</dbReference>
<feature type="binding site" evidence="13">
    <location>
        <position position="482"/>
    </location>
    <ligand>
        <name>Zn(2+)</name>
        <dbReference type="ChEBI" id="CHEBI:29105"/>
        <label>2</label>
        <note>catalytic</note>
    </ligand>
</feature>
<feature type="compositionally biased region" description="Basic and acidic residues" evidence="15">
    <location>
        <begin position="319"/>
        <end position="330"/>
    </location>
</feature>
<sequence>MKACRESNMRIIGSTEFVTSVLISFILLIVAHVVEPGVIPSRSSSAASHRKQSQSLPSQDDLSEEQAMNFLKDYGYIEIQLAKNASDGDGKISSDQAKMPSSTQSTDRGQSKPDNADWKKGIKAFQRRYHIPVTGQIDSATKELMTKPRCGVPDYQVQIKQTGDGKSQDVSSLTDESKQSAEEDKSGIVTSPAMITSTVIDGKQSGKSFLDPLSESAKSGKGMNKFPYRPPSVPEVKPSPEDISWGQYSIVEVSSEDDFEDSDMVDEEDVEDVPTTPFPEEEIDGTTMLTYTVTEVVSALVSELDSKTAPSTPKYPLSDNKDKDELIGPRPKRDIRELLRQMISESNHRQRRDSQAGGQPSSSSGSGLRFSARDLPITWRVLDDYPSQYISDTSSIFTAAFRRWAEVTPLTFREQTSGDVLNVDIYIAFANSNDLSDFGDHRWSSGQLALSDVASSHIFFNDNKLWTDRSDQDYNLQSVATHEIGHFLGLGHSTNVSSIMYPIYRSFDGKVTIDSETKTAVQDIYGTCNNSLDTVFDWMRLSSSNQWTYTTYFVRNRWNWVYVNSRSEVKYAEPKLLSSRFNGVPDDLDAVVQNVDKPRDEMYFFKGNRYWRFNHASKSAYTGTYEGVNWPTNGRLISEGWPAKSGSNTRIPDNIDAAYYDKRDNNYYFFKGSQVYAYDVEEGGCCGDNYPMPISTAFPGEFPYISPLEDNLDAAYYSIKHKKLFFFKGAHYWEHATFDPSASTIYNKVKERASWDTRWRDVCDVE</sequence>
<protein>
    <recommendedName>
        <fullName evidence="17">Peptidase metallopeptidase domain-containing protein</fullName>
    </recommendedName>
</protein>
<dbReference type="PRINTS" id="PR00138">
    <property type="entry name" value="MATRIXIN"/>
</dbReference>
<feature type="binding site" evidence="13">
    <location>
        <position position="486"/>
    </location>
    <ligand>
        <name>Zn(2+)</name>
        <dbReference type="ChEBI" id="CHEBI:29105"/>
        <label>2</label>
        <note>catalytic</note>
    </ligand>
</feature>
<keyword evidence="10" id="KW-1015">Disulfide bond</keyword>
<feature type="region of interest" description="Disordered" evidence="15">
    <location>
        <begin position="41"/>
        <end position="62"/>
    </location>
</feature>
<dbReference type="SMART" id="SM00235">
    <property type="entry name" value="ZnMc"/>
    <property type="match status" value="1"/>
</dbReference>
<evidence type="ECO:0000256" key="11">
    <source>
        <dbReference type="ARBA" id="ARBA00023180"/>
    </source>
</evidence>
<evidence type="ECO:0000256" key="6">
    <source>
        <dbReference type="ARBA" id="ARBA00022801"/>
    </source>
</evidence>
<dbReference type="Gene3D" id="2.110.10.10">
    <property type="entry name" value="Hemopexin-like domain"/>
    <property type="match status" value="2"/>
</dbReference>
<feature type="transmembrane region" description="Helical" evidence="16">
    <location>
        <begin position="12"/>
        <end position="34"/>
    </location>
</feature>
<dbReference type="InterPro" id="IPR024079">
    <property type="entry name" value="MetalloPept_cat_dom_sf"/>
</dbReference>